<dbReference type="Proteomes" id="UP001232992">
    <property type="component" value="Unassembled WGS sequence"/>
</dbReference>
<dbReference type="RefSeq" id="WP_283757966.1">
    <property type="nucleotide sequence ID" value="NZ_JAQOSQ010000007.1"/>
</dbReference>
<keyword evidence="1" id="KW-0812">Transmembrane</keyword>
<proteinExistence type="predicted"/>
<sequence>MSVRRRQLKHRNRNARNCRKYKWCFTFMIIILIEIPQVLAAWVTLCDRMAG</sequence>
<keyword evidence="3" id="KW-1185">Reference proteome</keyword>
<feature type="transmembrane region" description="Helical" evidence="1">
    <location>
        <begin position="21"/>
        <end position="45"/>
    </location>
</feature>
<evidence type="ECO:0000313" key="3">
    <source>
        <dbReference type="Proteomes" id="UP001232992"/>
    </source>
</evidence>
<evidence type="ECO:0000256" key="1">
    <source>
        <dbReference type="SAM" id="Phobius"/>
    </source>
</evidence>
<organism evidence="2 3">
    <name type="scientific">Roseofilum casamattae BLCC-M143</name>
    <dbReference type="NCBI Taxonomy" id="3022442"/>
    <lineage>
        <taxon>Bacteria</taxon>
        <taxon>Bacillati</taxon>
        <taxon>Cyanobacteriota</taxon>
        <taxon>Cyanophyceae</taxon>
        <taxon>Desertifilales</taxon>
        <taxon>Desertifilaceae</taxon>
        <taxon>Roseofilum</taxon>
        <taxon>Roseofilum casamattae</taxon>
    </lineage>
</organism>
<keyword evidence="1" id="KW-0472">Membrane</keyword>
<protein>
    <submittedName>
        <fullName evidence="2">Uncharacterized protein</fullName>
    </submittedName>
</protein>
<accession>A0ABT7BVU2</accession>
<gene>
    <name evidence="2" type="ORF">PMH09_08880</name>
</gene>
<dbReference type="EMBL" id="JAQOSQ010000007">
    <property type="protein sequence ID" value="MDJ1183311.1"/>
    <property type="molecule type" value="Genomic_DNA"/>
</dbReference>
<evidence type="ECO:0000313" key="2">
    <source>
        <dbReference type="EMBL" id="MDJ1183311.1"/>
    </source>
</evidence>
<name>A0ABT7BVU2_9CYAN</name>
<reference evidence="2 3" key="1">
    <citation type="submission" date="2023-01" db="EMBL/GenBank/DDBJ databases">
        <title>Novel diversity within Roseofilum (Cyanobacteria; Desertifilaceae) from marine benthic mats with descriptions of four novel species.</title>
        <authorList>
            <person name="Wang Y."/>
            <person name="Berthold D.E."/>
            <person name="Hu J."/>
            <person name="Lefler F.W."/>
            <person name="Laughinghouse H.D. IV."/>
        </authorList>
    </citation>
    <scope>NUCLEOTIDE SEQUENCE [LARGE SCALE GENOMIC DNA]</scope>
    <source>
        <strain evidence="2 3">BLCC-M143</strain>
    </source>
</reference>
<comment type="caution">
    <text evidence="2">The sequence shown here is derived from an EMBL/GenBank/DDBJ whole genome shotgun (WGS) entry which is preliminary data.</text>
</comment>
<keyword evidence="1" id="KW-1133">Transmembrane helix</keyword>